<dbReference type="Proteomes" id="UP001142610">
    <property type="component" value="Unassembled WGS sequence"/>
</dbReference>
<dbReference type="Gene3D" id="3.40.50.11290">
    <property type="match status" value="1"/>
</dbReference>
<feature type="domain" description="Circularly permuted ATP-grasp type 2" evidence="1">
    <location>
        <begin position="63"/>
        <end position="439"/>
    </location>
</feature>
<proteinExistence type="predicted"/>
<name>A0A9X2L7R7_9PROT</name>
<dbReference type="EMBL" id="JANIBC010000002">
    <property type="protein sequence ID" value="MCQ8184630.1"/>
    <property type="molecule type" value="Genomic_DNA"/>
</dbReference>
<gene>
    <name evidence="2" type="ORF">NOG11_04445</name>
</gene>
<dbReference type="InterPro" id="IPR025841">
    <property type="entry name" value="CP_ATPgrasp_2"/>
</dbReference>
<evidence type="ECO:0000313" key="2">
    <source>
        <dbReference type="EMBL" id="MCQ8184630.1"/>
    </source>
</evidence>
<dbReference type="Gene3D" id="3.30.1490.270">
    <property type="match status" value="1"/>
</dbReference>
<organism evidence="2 3">
    <name type="scientific">Parvularcula maris</name>
    <dbReference type="NCBI Taxonomy" id="2965077"/>
    <lineage>
        <taxon>Bacteria</taxon>
        <taxon>Pseudomonadati</taxon>
        <taxon>Pseudomonadota</taxon>
        <taxon>Alphaproteobacteria</taxon>
        <taxon>Parvularculales</taxon>
        <taxon>Parvularculaceae</taxon>
        <taxon>Parvularcula</taxon>
    </lineage>
</organism>
<evidence type="ECO:0000313" key="3">
    <source>
        <dbReference type="Proteomes" id="UP001142610"/>
    </source>
</evidence>
<comment type="caution">
    <text evidence="2">The sequence shown here is derived from an EMBL/GenBank/DDBJ whole genome shotgun (WGS) entry which is preliminary data.</text>
</comment>
<dbReference type="PANTHER" id="PTHR34595">
    <property type="entry name" value="BLR5612 PROTEIN"/>
    <property type="match status" value="1"/>
</dbReference>
<dbReference type="PANTHER" id="PTHR34595:SF7">
    <property type="entry name" value="SLL1039 PROTEIN"/>
    <property type="match status" value="1"/>
</dbReference>
<dbReference type="InterPro" id="IPR051680">
    <property type="entry name" value="ATP-dep_Glu-Cys_Ligase-2"/>
</dbReference>
<dbReference type="AlphaFoldDB" id="A0A9X2L7R7"/>
<dbReference type="SUPFAM" id="SSF56059">
    <property type="entry name" value="Glutathione synthetase ATP-binding domain-like"/>
    <property type="match status" value="1"/>
</dbReference>
<sequence length="471" mass="51660">MHSNSGIRAPYTQVASWLEEIGQPLLELRAKEAEALFRRIGITFAVYGEGGDPERLIPFDLIPRVIGASEWARLSQGIEQRAKALNAFLYDVYHRREILRAGRIPAELVIQNLAFVPEMIGFDPPGKVYSHIVGIDLVRTGEDDWQVLEDNCRTPSGVSYMLENREIMARMFPDLFGEGAVRAVDGYPDDLRRTLEEVAPPACRQDPQVVVLTPGPFNSAYYEHSFLADLMGVDLVEPRDLRVRDGRVWRRTTKGLEIVDVIYRRIDDDFLDPLAFRSDSALGVPGLMNVYLSGGVTLCSAPGSGVADDKAIYTYVPEMIDFYLGEKPILDTVPTYKCAEPDALSYTLENLADLVVKEVDGSGGYGMLIGPRATEKEVAAYRKRLEADPAGFIAQPTLDLSTAPTFTGGKIAGRHVDLRPYCLVGREVRLTPGGLTRVAMREGSLVVNSSQGGGVKDTWVLAGDAPHGGGA</sequence>
<evidence type="ECO:0000259" key="1">
    <source>
        <dbReference type="Pfam" id="PF14403"/>
    </source>
</evidence>
<accession>A0A9X2L7R7</accession>
<reference evidence="2" key="1">
    <citation type="submission" date="2022-07" db="EMBL/GenBank/DDBJ databases">
        <title>Parvularcula maris sp. nov., an algicidal bacterium isolated from seawater.</title>
        <authorList>
            <person name="Li F."/>
        </authorList>
    </citation>
    <scope>NUCLEOTIDE SEQUENCE</scope>
    <source>
        <strain evidence="2">BGMRC 0090</strain>
    </source>
</reference>
<dbReference type="InterPro" id="IPR016450">
    <property type="entry name" value="UCP005522"/>
</dbReference>
<dbReference type="PIRSF" id="PIRSF005522">
    <property type="entry name" value="UCP005522"/>
    <property type="match status" value="1"/>
</dbReference>
<protein>
    <submittedName>
        <fullName evidence="2">Circularly permuted type 2 ATP-grasp protein</fullName>
    </submittedName>
</protein>
<keyword evidence="3" id="KW-1185">Reference proteome</keyword>
<dbReference type="Pfam" id="PF14403">
    <property type="entry name" value="CP_ATPgrasp_2"/>
    <property type="match status" value="1"/>
</dbReference>